<evidence type="ECO:0000259" key="4">
    <source>
        <dbReference type="Pfam" id="PF03358"/>
    </source>
</evidence>
<feature type="domain" description="NADPH-dependent FMN reductase-like" evidence="4">
    <location>
        <begin position="1"/>
        <end position="147"/>
    </location>
</feature>
<dbReference type="InterPro" id="IPR029039">
    <property type="entry name" value="Flavoprotein-like_sf"/>
</dbReference>
<dbReference type="EMBL" id="FODJ01000003">
    <property type="protein sequence ID" value="SEN99882.1"/>
    <property type="molecule type" value="Genomic_DNA"/>
</dbReference>
<dbReference type="OrthoDB" id="1643408at2"/>
<protein>
    <submittedName>
        <fullName evidence="5">FMN reductase</fullName>
    </submittedName>
</protein>
<dbReference type="PANTHER" id="PTHR43408">
    <property type="entry name" value="FMN REDUCTASE (NADPH)"/>
    <property type="match status" value="1"/>
</dbReference>
<reference evidence="5 6" key="1">
    <citation type="submission" date="2016-10" db="EMBL/GenBank/DDBJ databases">
        <authorList>
            <person name="de Groot N.N."/>
        </authorList>
    </citation>
    <scope>NUCLEOTIDE SEQUENCE [LARGE SCALE GENOMIC DNA]</scope>
    <source>
        <strain evidence="5 6">CGMCC 1.10434</strain>
    </source>
</reference>
<keyword evidence="1" id="KW-0285">Flavoprotein</keyword>
<dbReference type="PANTHER" id="PTHR43408:SF2">
    <property type="entry name" value="FMN REDUCTASE (NADPH)"/>
    <property type="match status" value="1"/>
</dbReference>
<dbReference type="RefSeq" id="WP_091495843.1">
    <property type="nucleotide sequence ID" value="NZ_FODJ01000003.1"/>
</dbReference>
<dbReference type="STRING" id="872970.SAMN04488134_10375"/>
<gene>
    <name evidence="5" type="ORF">SAMN04488134_10375</name>
</gene>
<dbReference type="Gene3D" id="3.40.50.360">
    <property type="match status" value="1"/>
</dbReference>
<evidence type="ECO:0000256" key="2">
    <source>
        <dbReference type="ARBA" id="ARBA00022643"/>
    </source>
</evidence>
<dbReference type="GO" id="GO:0016491">
    <property type="term" value="F:oxidoreductase activity"/>
    <property type="evidence" value="ECO:0007669"/>
    <property type="project" value="UniProtKB-KW"/>
</dbReference>
<accession>A0A1H8L3Y0</accession>
<dbReference type="Pfam" id="PF03358">
    <property type="entry name" value="FMN_red"/>
    <property type="match status" value="1"/>
</dbReference>
<keyword evidence="3" id="KW-0560">Oxidoreductase</keyword>
<sequence>MNILILSGSNIGSKTRVVAQYAYDSLTSRYGADHSLQFIDLKEKDLVFSDGRNYLDYQGDTAEVTQAIMSADVIIFASPIFQAAIPATLKNVFDLLPQNALQYKTCSIIMTAGSDKHYLIAEQQLKPILSYMKANVLPNYVFAVATDFDHGRIVNDDVHFRIEKLVEDTIVLARSYQQIWQDQEEQYGF</sequence>
<keyword evidence="6" id="KW-1185">Reference proteome</keyword>
<keyword evidence="2" id="KW-0288">FMN</keyword>
<dbReference type="InterPro" id="IPR005025">
    <property type="entry name" value="FMN_Rdtase-like_dom"/>
</dbReference>
<name>A0A1H8L3Y0_9BACI</name>
<dbReference type="InterPro" id="IPR051814">
    <property type="entry name" value="NAD(P)H-dep_FMN_reductase"/>
</dbReference>
<evidence type="ECO:0000313" key="6">
    <source>
        <dbReference type="Proteomes" id="UP000199300"/>
    </source>
</evidence>
<organism evidence="5 6">
    <name type="scientific">Amphibacillus marinus</name>
    <dbReference type="NCBI Taxonomy" id="872970"/>
    <lineage>
        <taxon>Bacteria</taxon>
        <taxon>Bacillati</taxon>
        <taxon>Bacillota</taxon>
        <taxon>Bacilli</taxon>
        <taxon>Bacillales</taxon>
        <taxon>Bacillaceae</taxon>
        <taxon>Amphibacillus</taxon>
    </lineage>
</organism>
<dbReference type="SUPFAM" id="SSF52218">
    <property type="entry name" value="Flavoproteins"/>
    <property type="match status" value="1"/>
</dbReference>
<dbReference type="AlphaFoldDB" id="A0A1H8L3Y0"/>
<proteinExistence type="predicted"/>
<evidence type="ECO:0000256" key="1">
    <source>
        <dbReference type="ARBA" id="ARBA00022630"/>
    </source>
</evidence>
<dbReference type="Proteomes" id="UP000199300">
    <property type="component" value="Unassembled WGS sequence"/>
</dbReference>
<evidence type="ECO:0000256" key="3">
    <source>
        <dbReference type="ARBA" id="ARBA00023002"/>
    </source>
</evidence>
<evidence type="ECO:0000313" key="5">
    <source>
        <dbReference type="EMBL" id="SEN99882.1"/>
    </source>
</evidence>